<evidence type="ECO:0000313" key="4">
    <source>
        <dbReference type="Proteomes" id="UP001597267"/>
    </source>
</evidence>
<keyword evidence="1" id="KW-0238">DNA-binding</keyword>
<dbReference type="PANTHER" id="PTHR30204:SF98">
    <property type="entry name" value="HTH-TYPE TRANSCRIPTIONAL REGULATOR ADHR"/>
    <property type="match status" value="1"/>
</dbReference>
<proteinExistence type="predicted"/>
<dbReference type="Gene3D" id="1.10.1660.10">
    <property type="match status" value="1"/>
</dbReference>
<dbReference type="PANTHER" id="PTHR30204">
    <property type="entry name" value="REDOX-CYCLING DRUG-SENSING TRANSCRIPTIONAL ACTIVATOR SOXR"/>
    <property type="match status" value="1"/>
</dbReference>
<protein>
    <submittedName>
        <fullName evidence="3">MerR family transcriptional regulator</fullName>
    </submittedName>
</protein>
<keyword evidence="4" id="KW-1185">Reference proteome</keyword>
<feature type="domain" description="HTH merR-type" evidence="2">
    <location>
        <begin position="1"/>
        <end position="69"/>
    </location>
</feature>
<evidence type="ECO:0000256" key="1">
    <source>
        <dbReference type="ARBA" id="ARBA00023125"/>
    </source>
</evidence>
<evidence type="ECO:0000313" key="3">
    <source>
        <dbReference type="EMBL" id="MFD1671623.1"/>
    </source>
</evidence>
<dbReference type="SMART" id="SM00422">
    <property type="entry name" value="HTH_MERR"/>
    <property type="match status" value="1"/>
</dbReference>
<dbReference type="Proteomes" id="UP001597267">
    <property type="component" value="Unassembled WGS sequence"/>
</dbReference>
<reference evidence="4" key="1">
    <citation type="journal article" date="2019" name="Int. J. Syst. Evol. Microbiol.">
        <title>The Global Catalogue of Microorganisms (GCM) 10K type strain sequencing project: providing services to taxonomists for standard genome sequencing and annotation.</title>
        <authorList>
            <consortium name="The Broad Institute Genomics Platform"/>
            <consortium name="The Broad Institute Genome Sequencing Center for Infectious Disease"/>
            <person name="Wu L."/>
            <person name="Ma J."/>
        </authorList>
    </citation>
    <scope>NUCLEOTIDE SEQUENCE [LARGE SCALE GENOMIC DNA]</scope>
    <source>
        <strain evidence="4">CCM 8896</strain>
    </source>
</reference>
<accession>A0ABW4J6P7</accession>
<name>A0ABW4J6P7_9LACO</name>
<evidence type="ECO:0000259" key="2">
    <source>
        <dbReference type="PROSITE" id="PS50937"/>
    </source>
</evidence>
<dbReference type="InterPro" id="IPR047057">
    <property type="entry name" value="MerR_fam"/>
</dbReference>
<dbReference type="RefSeq" id="WP_125715675.1">
    <property type="nucleotide sequence ID" value="NZ_JBHTOP010000013.1"/>
</dbReference>
<dbReference type="Pfam" id="PF13411">
    <property type="entry name" value="MerR_1"/>
    <property type="match status" value="1"/>
</dbReference>
<dbReference type="InterPro" id="IPR000551">
    <property type="entry name" value="MerR-type_HTH_dom"/>
</dbReference>
<dbReference type="EMBL" id="JBHTOP010000013">
    <property type="protein sequence ID" value="MFD1671623.1"/>
    <property type="molecule type" value="Genomic_DNA"/>
</dbReference>
<dbReference type="InterPro" id="IPR009061">
    <property type="entry name" value="DNA-bd_dom_put_sf"/>
</dbReference>
<sequence>MNIKKAAELFDVPTDDLRYYERIGLTPEVKRTVKGNRDYSTSDLNWIYLVKSLRQLGISDELLIDFATLSKLAVNKDVSKAQTELLIEESNELENQIIRLKNIKSLLTYRMISSQLQNKHDENVAPIWE</sequence>
<organism evidence="3 4">
    <name type="scientific">Agrilactobacillus yilanensis</name>
    <dbReference type="NCBI Taxonomy" id="2485997"/>
    <lineage>
        <taxon>Bacteria</taxon>
        <taxon>Bacillati</taxon>
        <taxon>Bacillota</taxon>
        <taxon>Bacilli</taxon>
        <taxon>Lactobacillales</taxon>
        <taxon>Lactobacillaceae</taxon>
        <taxon>Agrilactobacillus</taxon>
    </lineage>
</organism>
<dbReference type="PROSITE" id="PS50937">
    <property type="entry name" value="HTH_MERR_2"/>
    <property type="match status" value="1"/>
</dbReference>
<dbReference type="SUPFAM" id="SSF46955">
    <property type="entry name" value="Putative DNA-binding domain"/>
    <property type="match status" value="1"/>
</dbReference>
<gene>
    <name evidence="3" type="ORF">ACFQ5M_05910</name>
</gene>
<comment type="caution">
    <text evidence="3">The sequence shown here is derived from an EMBL/GenBank/DDBJ whole genome shotgun (WGS) entry which is preliminary data.</text>
</comment>